<dbReference type="Proteomes" id="UP000198728">
    <property type="component" value="Unassembled WGS sequence"/>
</dbReference>
<feature type="transmembrane region" description="Helical" evidence="10">
    <location>
        <begin position="207"/>
        <end position="230"/>
    </location>
</feature>
<evidence type="ECO:0000256" key="4">
    <source>
        <dbReference type="ARBA" id="ARBA00022643"/>
    </source>
</evidence>
<dbReference type="GO" id="GO:0055085">
    <property type="term" value="P:transmembrane transport"/>
    <property type="evidence" value="ECO:0007669"/>
    <property type="project" value="InterPro"/>
</dbReference>
<evidence type="ECO:0000256" key="3">
    <source>
        <dbReference type="ARBA" id="ARBA00022630"/>
    </source>
</evidence>
<evidence type="ECO:0000256" key="2">
    <source>
        <dbReference type="ARBA" id="ARBA00022553"/>
    </source>
</evidence>
<keyword evidence="6 10" id="KW-1278">Translocase</keyword>
<proteinExistence type="inferred from homology"/>
<dbReference type="PANTHER" id="PTHR30578:SF0">
    <property type="entry name" value="ION-TRANSLOCATING OXIDOREDUCTASE COMPLEX SUBUNIT D"/>
    <property type="match status" value="1"/>
</dbReference>
<feature type="transmembrane region" description="Helical" evidence="10">
    <location>
        <begin position="44"/>
        <end position="66"/>
    </location>
</feature>
<dbReference type="PANTHER" id="PTHR30578">
    <property type="entry name" value="ELECTRON TRANSPORT COMPLEX PROTEIN RNFD"/>
    <property type="match status" value="1"/>
</dbReference>
<dbReference type="AlphaFoldDB" id="A0A1I1H892"/>
<reference evidence="11 12" key="1">
    <citation type="submission" date="2016-10" db="EMBL/GenBank/DDBJ databases">
        <authorList>
            <person name="de Groot N.N."/>
        </authorList>
    </citation>
    <scope>NUCLEOTIDE SEQUENCE [LARGE SCALE GENOMIC DNA]</scope>
    <source>
        <strain evidence="11 12">DSM 19548</strain>
    </source>
</reference>
<comment type="function">
    <text evidence="10">Part of a membrane-bound complex that couples electron transfer with translocation of ions across the membrane.</text>
</comment>
<evidence type="ECO:0000256" key="6">
    <source>
        <dbReference type="ARBA" id="ARBA00022967"/>
    </source>
</evidence>
<gene>
    <name evidence="10" type="primary">rnfD</name>
    <name evidence="11" type="ORF">SAMN04488094_10361</name>
</gene>
<keyword evidence="4 10" id="KW-0288">FMN</keyword>
<feature type="transmembrane region" description="Helical" evidence="10">
    <location>
        <begin position="96"/>
        <end position="114"/>
    </location>
</feature>
<feature type="transmembrane region" description="Helical" evidence="10">
    <location>
        <begin position="294"/>
        <end position="313"/>
    </location>
</feature>
<feature type="modified residue" description="FMN phosphoryl threonine" evidence="10">
    <location>
        <position position="178"/>
    </location>
</feature>
<comment type="similarity">
    <text evidence="10">Belongs to the NqrB/RnfD family.</text>
</comment>
<feature type="transmembrane region" description="Helical" evidence="10">
    <location>
        <begin position="21"/>
        <end position="38"/>
    </location>
</feature>
<dbReference type="EMBL" id="FOLG01000003">
    <property type="protein sequence ID" value="SFC20174.1"/>
    <property type="molecule type" value="Genomic_DNA"/>
</dbReference>
<keyword evidence="7 10" id="KW-0249">Electron transport</keyword>
<comment type="subunit">
    <text evidence="10">The complex is composed of six subunits: RnfA, RnfB, RnfC, RnfD, RnfE and RnfG.</text>
</comment>
<keyword evidence="5 10" id="KW-0812">Transmembrane</keyword>
<dbReference type="RefSeq" id="WP_093360052.1">
    <property type="nucleotide sequence ID" value="NZ_FOLG01000003.1"/>
</dbReference>
<keyword evidence="9 10" id="KW-0472">Membrane</keyword>
<dbReference type="InterPro" id="IPR011303">
    <property type="entry name" value="RnfD_bac"/>
</dbReference>
<evidence type="ECO:0000256" key="1">
    <source>
        <dbReference type="ARBA" id="ARBA00022448"/>
    </source>
</evidence>
<feature type="transmembrane region" description="Helical" evidence="10">
    <location>
        <begin position="267"/>
        <end position="287"/>
    </location>
</feature>
<evidence type="ECO:0000256" key="9">
    <source>
        <dbReference type="ARBA" id="ARBA00023136"/>
    </source>
</evidence>
<keyword evidence="12" id="KW-1185">Reference proteome</keyword>
<accession>A0A1I1H892</accession>
<sequence length="360" mass="37403">MIPQAIVSGPHAHSKFSVAETMASVMACLTPATCLGFYQFGWPAILLFSVTVLSALVFEGLCLAIAGRPVPRFLFDGSAALTGWLLAMTLPPWAPWWVGTVGAFIAIVIGKHVYGGLGQNLFNPAMVARAMLLIALPVPMTIWVLPDPMGAPGAPGLAEAMVITFGGGGNIDAVSGATTLGFVSAGLDGGRTLTDIMPETAALKSLFFGHVAGSLGETSALLLLGGGLLLIAMRVIRWQTPVAVLGSVAALSGGLHLIDPATFASPLWHLTSGGLMLCAFFIATDYVTSPISGLGQLVYGAGTGLLIVLIRTWGAFPEGAAFAVLLMNACTPLIDTWTRPRIFGRDRKGRPLEIPQGGRP</sequence>
<dbReference type="EC" id="7.-.-.-" evidence="10"/>
<evidence type="ECO:0000256" key="5">
    <source>
        <dbReference type="ARBA" id="ARBA00022692"/>
    </source>
</evidence>
<feature type="transmembrane region" description="Helical" evidence="10">
    <location>
        <begin position="242"/>
        <end position="261"/>
    </location>
</feature>
<dbReference type="GO" id="GO:0005886">
    <property type="term" value="C:plasma membrane"/>
    <property type="evidence" value="ECO:0007669"/>
    <property type="project" value="UniProtKB-SubCell"/>
</dbReference>
<dbReference type="InterPro" id="IPR004338">
    <property type="entry name" value="NqrB/RnfD"/>
</dbReference>
<name>A0A1I1H892_9RHOB</name>
<keyword evidence="10" id="KW-1003">Cell membrane</keyword>
<feature type="transmembrane region" description="Helical" evidence="10">
    <location>
        <begin position="126"/>
        <end position="145"/>
    </location>
</feature>
<evidence type="ECO:0000256" key="7">
    <source>
        <dbReference type="ARBA" id="ARBA00022982"/>
    </source>
</evidence>
<comment type="cofactor">
    <cofactor evidence="10">
        <name>FMN</name>
        <dbReference type="ChEBI" id="CHEBI:58210"/>
    </cofactor>
</comment>
<keyword evidence="10" id="KW-0997">Cell inner membrane</keyword>
<dbReference type="GO" id="GO:0022900">
    <property type="term" value="P:electron transport chain"/>
    <property type="evidence" value="ECO:0007669"/>
    <property type="project" value="UniProtKB-UniRule"/>
</dbReference>
<dbReference type="NCBIfam" id="TIGR01946">
    <property type="entry name" value="rnfD"/>
    <property type="match status" value="1"/>
</dbReference>
<evidence type="ECO:0000313" key="12">
    <source>
        <dbReference type="Proteomes" id="UP000198728"/>
    </source>
</evidence>
<protein>
    <recommendedName>
        <fullName evidence="10">Ion-translocating oxidoreductase complex subunit D</fullName>
        <ecNumber evidence="10">7.-.-.-</ecNumber>
    </recommendedName>
    <alternativeName>
        <fullName evidence="10">Rnf electron transport complex subunit D</fullName>
    </alternativeName>
</protein>
<keyword evidence="8 10" id="KW-1133">Transmembrane helix</keyword>
<dbReference type="OrthoDB" id="9776359at2"/>
<dbReference type="Pfam" id="PF03116">
    <property type="entry name" value="NQR2_RnfD_RnfE"/>
    <property type="match status" value="1"/>
</dbReference>
<evidence type="ECO:0000313" key="11">
    <source>
        <dbReference type="EMBL" id="SFC20174.1"/>
    </source>
</evidence>
<keyword evidence="3 10" id="KW-0285">Flavoprotein</keyword>
<evidence type="ECO:0000256" key="10">
    <source>
        <dbReference type="HAMAP-Rule" id="MF_00462"/>
    </source>
</evidence>
<evidence type="ECO:0000256" key="8">
    <source>
        <dbReference type="ARBA" id="ARBA00022989"/>
    </source>
</evidence>
<keyword evidence="2 10" id="KW-0597">Phosphoprotein</keyword>
<organism evidence="11 12">
    <name type="scientific">Tropicimonas isoalkanivorans</name>
    <dbReference type="NCBI Taxonomy" id="441112"/>
    <lineage>
        <taxon>Bacteria</taxon>
        <taxon>Pseudomonadati</taxon>
        <taxon>Pseudomonadota</taxon>
        <taxon>Alphaproteobacteria</taxon>
        <taxon>Rhodobacterales</taxon>
        <taxon>Roseobacteraceae</taxon>
        <taxon>Tropicimonas</taxon>
    </lineage>
</organism>
<dbReference type="STRING" id="441112.SAMN04488094_10361"/>
<keyword evidence="1 10" id="KW-0813">Transport</keyword>
<comment type="subcellular location">
    <subcellularLocation>
        <location evidence="10">Cell inner membrane</location>
        <topology evidence="10">Multi-pass membrane protein</topology>
    </subcellularLocation>
</comment>
<dbReference type="HAMAP" id="MF_00462">
    <property type="entry name" value="RsxD_RnfD"/>
    <property type="match status" value="1"/>
</dbReference>